<reference evidence="1" key="1">
    <citation type="submission" date="2020-12" db="EMBL/GenBank/DDBJ databases">
        <title>Metabolic potential, ecology and presence of endohyphal bacteria is reflected in genomic diversity of Mucoromycotina.</title>
        <authorList>
            <person name="Muszewska A."/>
            <person name="Okrasinska A."/>
            <person name="Steczkiewicz K."/>
            <person name="Drgas O."/>
            <person name="Orlowska M."/>
            <person name="Perlinska-Lenart U."/>
            <person name="Aleksandrzak-Piekarczyk T."/>
            <person name="Szatraj K."/>
            <person name="Zielenkiewicz U."/>
            <person name="Pilsyk S."/>
            <person name="Malc E."/>
            <person name="Mieczkowski P."/>
            <person name="Kruszewska J.S."/>
            <person name="Biernat P."/>
            <person name="Pawlowska J."/>
        </authorList>
    </citation>
    <scope>NUCLEOTIDE SEQUENCE</scope>
    <source>
        <strain evidence="1">WA0000017839</strain>
    </source>
</reference>
<keyword evidence="2" id="KW-1185">Reference proteome</keyword>
<dbReference type="Proteomes" id="UP000603453">
    <property type="component" value="Unassembled WGS sequence"/>
</dbReference>
<dbReference type="EMBL" id="JAEPRD010000011">
    <property type="protein sequence ID" value="KAG2210508.1"/>
    <property type="molecule type" value="Genomic_DNA"/>
</dbReference>
<dbReference type="AlphaFoldDB" id="A0A8H7RIZ7"/>
<gene>
    <name evidence="1" type="ORF">INT47_002450</name>
</gene>
<proteinExistence type="predicted"/>
<name>A0A8H7RIZ7_9FUNG</name>
<evidence type="ECO:0000313" key="1">
    <source>
        <dbReference type="EMBL" id="KAG2210508.1"/>
    </source>
</evidence>
<evidence type="ECO:0000313" key="2">
    <source>
        <dbReference type="Proteomes" id="UP000603453"/>
    </source>
</evidence>
<protein>
    <submittedName>
        <fullName evidence="1">Uncharacterized protein</fullName>
    </submittedName>
</protein>
<comment type="caution">
    <text evidence="1">The sequence shown here is derived from an EMBL/GenBank/DDBJ whole genome shotgun (WGS) entry which is preliminary data.</text>
</comment>
<accession>A0A8H7RIZ7</accession>
<organism evidence="1 2">
    <name type="scientific">Mucor saturninus</name>
    <dbReference type="NCBI Taxonomy" id="64648"/>
    <lineage>
        <taxon>Eukaryota</taxon>
        <taxon>Fungi</taxon>
        <taxon>Fungi incertae sedis</taxon>
        <taxon>Mucoromycota</taxon>
        <taxon>Mucoromycotina</taxon>
        <taxon>Mucoromycetes</taxon>
        <taxon>Mucorales</taxon>
        <taxon>Mucorineae</taxon>
        <taxon>Mucoraceae</taxon>
        <taxon>Mucor</taxon>
    </lineage>
</organism>
<sequence length="134" mass="15361">MTKPSVSDNLSPIRLSSDYRAANRARFSCRSPSLCRYPIRSPPPPYNPSPLLYIDHVHRSIVTQVDQFPQSPVAEADHLLHLGIEAYHHPYDTFGQVTPLNLDIHRDYYQGCSQAKKFDTPLHKEIITLKFHIP</sequence>